<dbReference type="PIRSF" id="PIRSF006162">
    <property type="entry name" value="PgpA"/>
    <property type="match status" value="1"/>
</dbReference>
<dbReference type="EMBL" id="MGDB01000154">
    <property type="protein sequence ID" value="OGL38204.1"/>
    <property type="molecule type" value="Genomic_DNA"/>
</dbReference>
<sequence>MDKFIILFTSGCYLGYSPIVSGTVGTLGGVVLYLLLNRYVQVPSYAVITVVIFILGIPASTKAEVIYGKKDSGEIIIDEVVGFMVTMLAIPLSWKYLVTGFILFRALDVIKPFPIRRLEAFDGGFGVMADDFIAGIYSNLIMHGIVYFW</sequence>
<dbReference type="PANTHER" id="PTHR36305:SF1">
    <property type="entry name" value="PHOSPHATIDYLGLYCEROPHOSPHATASE A"/>
    <property type="match status" value="1"/>
</dbReference>
<keyword evidence="1" id="KW-0812">Transmembrane</keyword>
<dbReference type="AlphaFoldDB" id="A0A1F7RBA2"/>
<feature type="transmembrane region" description="Helical" evidence="1">
    <location>
        <begin position="12"/>
        <end position="36"/>
    </location>
</feature>
<evidence type="ECO:0000256" key="1">
    <source>
        <dbReference type="SAM" id="Phobius"/>
    </source>
</evidence>
<evidence type="ECO:0000313" key="4">
    <source>
        <dbReference type="Proteomes" id="UP000178526"/>
    </source>
</evidence>
<evidence type="ECO:0000259" key="2">
    <source>
        <dbReference type="Pfam" id="PF04608"/>
    </source>
</evidence>
<keyword evidence="1" id="KW-1133">Transmembrane helix</keyword>
<dbReference type="SUPFAM" id="SSF101307">
    <property type="entry name" value="YutG-like"/>
    <property type="match status" value="1"/>
</dbReference>
<dbReference type="CDD" id="cd06971">
    <property type="entry name" value="PgpA"/>
    <property type="match status" value="1"/>
</dbReference>
<dbReference type="InterPro" id="IPR007686">
    <property type="entry name" value="YutG/PgpA"/>
</dbReference>
<dbReference type="Pfam" id="PF04608">
    <property type="entry name" value="PgpA"/>
    <property type="match status" value="1"/>
</dbReference>
<feature type="transmembrane region" description="Helical" evidence="1">
    <location>
        <begin position="124"/>
        <end position="148"/>
    </location>
</feature>
<name>A0A1F7RBA2_9BACT</name>
<dbReference type="InterPro" id="IPR026037">
    <property type="entry name" value="PgpA"/>
</dbReference>
<feature type="transmembrane region" description="Helical" evidence="1">
    <location>
        <begin position="42"/>
        <end position="59"/>
    </location>
</feature>
<protein>
    <recommendedName>
        <fullName evidence="2">YutG/PgpA domain-containing protein</fullName>
    </recommendedName>
</protein>
<accession>A0A1F7RBA2</accession>
<evidence type="ECO:0000313" key="3">
    <source>
        <dbReference type="EMBL" id="OGL38204.1"/>
    </source>
</evidence>
<dbReference type="Proteomes" id="UP000178526">
    <property type="component" value="Unassembled WGS sequence"/>
</dbReference>
<proteinExistence type="predicted"/>
<dbReference type="PANTHER" id="PTHR36305">
    <property type="entry name" value="PHOSPHATIDYLGLYCEROPHOSPHATASE A"/>
    <property type="match status" value="1"/>
</dbReference>
<keyword evidence="1" id="KW-0472">Membrane</keyword>
<reference evidence="3 4" key="1">
    <citation type="journal article" date="2016" name="Nat. Commun.">
        <title>Thousands of microbial genomes shed light on interconnected biogeochemical processes in an aquifer system.</title>
        <authorList>
            <person name="Anantharaman K."/>
            <person name="Brown C.T."/>
            <person name="Hug L.A."/>
            <person name="Sharon I."/>
            <person name="Castelle C.J."/>
            <person name="Probst A.J."/>
            <person name="Thomas B.C."/>
            <person name="Singh A."/>
            <person name="Wilkins M.J."/>
            <person name="Karaoz U."/>
            <person name="Brodie E.L."/>
            <person name="Williams K.H."/>
            <person name="Hubbard S.S."/>
            <person name="Banfield J.F."/>
        </authorList>
    </citation>
    <scope>NUCLEOTIDE SEQUENCE [LARGE SCALE GENOMIC DNA]</scope>
</reference>
<dbReference type="GO" id="GO:0006629">
    <property type="term" value="P:lipid metabolic process"/>
    <property type="evidence" value="ECO:0007669"/>
    <property type="project" value="InterPro"/>
</dbReference>
<dbReference type="InterPro" id="IPR036681">
    <property type="entry name" value="PgpA-like_sf"/>
</dbReference>
<feature type="domain" description="YutG/PgpA" evidence="2">
    <location>
        <begin position="8"/>
        <end position="145"/>
    </location>
</feature>
<gene>
    <name evidence="3" type="ORF">A2042_08920</name>
</gene>
<dbReference type="GO" id="GO:0008962">
    <property type="term" value="F:phosphatidylglycerophosphatase activity"/>
    <property type="evidence" value="ECO:0007669"/>
    <property type="project" value="InterPro"/>
</dbReference>
<comment type="caution">
    <text evidence="3">The sequence shown here is derived from an EMBL/GenBank/DDBJ whole genome shotgun (WGS) entry which is preliminary data.</text>
</comment>
<organism evidence="3 4">
    <name type="scientific">Candidatus Schekmanbacteria bacterium GWA2_38_11</name>
    <dbReference type="NCBI Taxonomy" id="1817876"/>
    <lineage>
        <taxon>Bacteria</taxon>
        <taxon>Candidatus Schekmaniibacteriota</taxon>
    </lineage>
</organism>
<feature type="transmembrane region" description="Helical" evidence="1">
    <location>
        <begin position="80"/>
        <end position="104"/>
    </location>
</feature>